<name>A0ACC0X8R1_9ROSI</name>
<organism evidence="1 2">
    <name type="scientific">Pistacia integerrima</name>
    <dbReference type="NCBI Taxonomy" id="434235"/>
    <lineage>
        <taxon>Eukaryota</taxon>
        <taxon>Viridiplantae</taxon>
        <taxon>Streptophyta</taxon>
        <taxon>Embryophyta</taxon>
        <taxon>Tracheophyta</taxon>
        <taxon>Spermatophyta</taxon>
        <taxon>Magnoliopsida</taxon>
        <taxon>eudicotyledons</taxon>
        <taxon>Gunneridae</taxon>
        <taxon>Pentapetalae</taxon>
        <taxon>rosids</taxon>
        <taxon>malvids</taxon>
        <taxon>Sapindales</taxon>
        <taxon>Anacardiaceae</taxon>
        <taxon>Pistacia</taxon>
    </lineage>
</organism>
<comment type="caution">
    <text evidence="1">The sequence shown here is derived from an EMBL/GenBank/DDBJ whole genome shotgun (WGS) entry which is preliminary data.</text>
</comment>
<evidence type="ECO:0000313" key="2">
    <source>
        <dbReference type="Proteomes" id="UP001163603"/>
    </source>
</evidence>
<proteinExistence type="predicted"/>
<dbReference type="Proteomes" id="UP001163603">
    <property type="component" value="Chromosome 14"/>
</dbReference>
<reference evidence="2" key="1">
    <citation type="journal article" date="2023" name="G3 (Bethesda)">
        <title>Genome assembly and association tests identify interacting loci associated with vigor, precocity, and sex in interspecific pistachio rootstocks.</title>
        <authorList>
            <person name="Palmer W."/>
            <person name="Jacygrad E."/>
            <person name="Sagayaradj S."/>
            <person name="Cavanaugh K."/>
            <person name="Han R."/>
            <person name="Bertier L."/>
            <person name="Beede B."/>
            <person name="Kafkas S."/>
            <person name="Golino D."/>
            <person name="Preece J."/>
            <person name="Michelmore R."/>
        </authorList>
    </citation>
    <scope>NUCLEOTIDE SEQUENCE [LARGE SCALE GENOMIC DNA]</scope>
</reference>
<sequence length="84" mass="9726">MRFNGEISPHEPEPNEEQEEKESGNLQPQEFVVGYALTSKKKKSFLQPKLEVLARENISFDDDETLNNYDDKTLNSYDDETLNS</sequence>
<dbReference type="EMBL" id="CM047749">
    <property type="protein sequence ID" value="KAJ0011374.1"/>
    <property type="molecule type" value="Genomic_DNA"/>
</dbReference>
<accession>A0ACC0X8R1</accession>
<evidence type="ECO:0000313" key="1">
    <source>
        <dbReference type="EMBL" id="KAJ0011374.1"/>
    </source>
</evidence>
<gene>
    <name evidence="1" type="ORF">Pint_33617</name>
</gene>
<keyword evidence="2" id="KW-1185">Reference proteome</keyword>
<protein>
    <submittedName>
        <fullName evidence="1">Uncharacterized protein</fullName>
    </submittedName>
</protein>